<evidence type="ECO:0000256" key="2">
    <source>
        <dbReference type="ARBA" id="ARBA00009347"/>
    </source>
</evidence>
<dbReference type="EMBL" id="AONG01000007">
    <property type="protein sequence ID" value="KIQ70134.1"/>
    <property type="molecule type" value="Genomic_DNA"/>
</dbReference>
<dbReference type="Proteomes" id="UP000035100">
    <property type="component" value="Unassembled WGS sequence"/>
</dbReference>
<feature type="domain" description="Acyl-CoA dehydrogenase/oxidase C-terminal" evidence="6">
    <location>
        <begin position="210"/>
        <end position="345"/>
    </location>
</feature>
<keyword evidence="4" id="KW-0274">FAD</keyword>
<dbReference type="STRING" id="1123501.Wenmar_01278"/>
<keyword evidence="3" id="KW-0285">Flavoprotein</keyword>
<dbReference type="InterPro" id="IPR009075">
    <property type="entry name" value="AcylCo_DH/oxidase_C"/>
</dbReference>
<evidence type="ECO:0000256" key="1">
    <source>
        <dbReference type="ARBA" id="ARBA00001974"/>
    </source>
</evidence>
<dbReference type="InterPro" id="IPR046373">
    <property type="entry name" value="Acyl-CoA_Oxase/DH_mid-dom_sf"/>
</dbReference>
<dbReference type="SUPFAM" id="SSF56645">
    <property type="entry name" value="Acyl-CoA dehydrogenase NM domain-like"/>
    <property type="match status" value="2"/>
</dbReference>
<dbReference type="SUPFAM" id="SSF47203">
    <property type="entry name" value="Acyl-CoA dehydrogenase C-terminal domain-like"/>
    <property type="match status" value="2"/>
</dbReference>
<name>A0A0D0Q6T6_9RHOB</name>
<feature type="domain" description="Acyl-CoA dehydrogenase/oxidase N-terminal" evidence="8">
    <location>
        <begin position="9"/>
        <end position="87"/>
    </location>
</feature>
<dbReference type="Pfam" id="PF02770">
    <property type="entry name" value="Acyl-CoA_dh_M"/>
    <property type="match status" value="1"/>
</dbReference>
<comment type="caution">
    <text evidence="9">The sequence shown here is derived from an EMBL/GenBank/DDBJ whole genome shotgun (WGS) entry which is preliminary data.</text>
</comment>
<evidence type="ECO:0000313" key="9">
    <source>
        <dbReference type="EMBL" id="KIQ70134.1"/>
    </source>
</evidence>
<dbReference type="Gene3D" id="1.10.540.10">
    <property type="entry name" value="Acyl-CoA dehydrogenase/oxidase, N-terminal domain"/>
    <property type="match status" value="2"/>
</dbReference>
<dbReference type="InterPro" id="IPR036250">
    <property type="entry name" value="AcylCo_DH-like_C"/>
</dbReference>
<dbReference type="OrthoDB" id="9775090at2"/>
<dbReference type="Gene3D" id="1.20.140.10">
    <property type="entry name" value="Butyryl-CoA Dehydrogenase, subunit A, domain 3"/>
    <property type="match status" value="2"/>
</dbReference>
<dbReference type="eggNOG" id="COG1960">
    <property type="taxonomic scope" value="Bacteria"/>
</dbReference>
<dbReference type="InterPro" id="IPR006091">
    <property type="entry name" value="Acyl-CoA_Oxase/DH_mid-dom"/>
</dbReference>
<dbReference type="AlphaFoldDB" id="A0A0D0Q6T6"/>
<dbReference type="FunFam" id="2.40.110.10:FF:000011">
    <property type="entry name" value="Acyl-CoA dehydrogenase FadE34"/>
    <property type="match status" value="1"/>
</dbReference>
<proteinExistence type="inferred from homology"/>
<evidence type="ECO:0000256" key="3">
    <source>
        <dbReference type="ARBA" id="ARBA00022630"/>
    </source>
</evidence>
<dbReference type="InterPro" id="IPR013786">
    <property type="entry name" value="AcylCoA_DH/ox_N"/>
</dbReference>
<dbReference type="GO" id="GO:0005886">
    <property type="term" value="C:plasma membrane"/>
    <property type="evidence" value="ECO:0007669"/>
    <property type="project" value="TreeGrafter"/>
</dbReference>
<evidence type="ECO:0000313" key="10">
    <source>
        <dbReference type="Proteomes" id="UP000035100"/>
    </source>
</evidence>
<organism evidence="9 10">
    <name type="scientific">Wenxinia marina DSM 24838</name>
    <dbReference type="NCBI Taxonomy" id="1123501"/>
    <lineage>
        <taxon>Bacteria</taxon>
        <taxon>Pseudomonadati</taxon>
        <taxon>Pseudomonadota</taxon>
        <taxon>Alphaproteobacteria</taxon>
        <taxon>Rhodobacterales</taxon>
        <taxon>Roseobacteraceae</taxon>
        <taxon>Wenxinia</taxon>
    </lineage>
</organism>
<dbReference type="Pfam" id="PF02771">
    <property type="entry name" value="Acyl-CoA_dh_N"/>
    <property type="match status" value="2"/>
</dbReference>
<accession>A0A0D0Q6T6</accession>
<dbReference type="Gene3D" id="2.40.110.10">
    <property type="entry name" value="Butyryl-CoA Dehydrogenase, subunit A, domain 2"/>
    <property type="match status" value="2"/>
</dbReference>
<sequence length="760" mass="80484">MTDDALLSMLSDSAARFAGTGTGRARALRGTLPGFDRDIWDAMVAQGWTGVMVREDAGGQGLGLTAALALIDPLARSLAPEPLATVAVEAAVLAGAAAATDVLQAIVAGRVTVVAAGGTLEVRAGRLSGHVAHVPAALGADLFLLAAPGGLIAALPPDAPGLTVTPEPRADGTCAGRLDLRDVVVPAGALLTEGAAGTDALRRARAAAVIATAAELFACMDRALDLTLDYMRLREQFGQPIGAFQALQHRAVDLYIQKELSRAALAEAVAIFEDADCAEGADLDRLDHAASRAKARTGHAALLIGREAIKLHGAIGVTDDHDAGLFLRRILSLAALHGTADRHRMRCDALTRVAPDAPDADLPPPPPEYLATTRLDVDWNAGPEAAFRAGLRAFFEAHYPQHLRDKGRRGTPRELRDWLALMVAKGWMAPAWPRAAGGMGLSPARQLIFIEERERAGIMRHPDQGTVMLGPMLMQHGTEAQQRHWLPRILSNETIWCQGYSEPQAGSDLASLRTRAVPDGDGYVIDGSKIWTTMAHHATHMFLLARTDPAAKKQAGLSFFLLDLATPGVTVRPIRNIAGHEEFCEVFFDAVRVPAENLVGPLHGGWTVAKSLLGFERLNNGSPRRVEGPLKLARALARATGLDDDPVFRSRLAAVTLDVADLKSAYARFAGLVGAGATPGPEVSLLKVWAGDCAQRLTEFLIETAGEAGGTAGQQDFGGVSIDVLAPFYAMFPAQIASGTNDIQRNILATRVLGLPRPRP</sequence>
<keyword evidence="5" id="KW-0560">Oxidoreductase</keyword>
<evidence type="ECO:0000256" key="4">
    <source>
        <dbReference type="ARBA" id="ARBA00022827"/>
    </source>
</evidence>
<comment type="cofactor">
    <cofactor evidence="1">
        <name>FAD</name>
        <dbReference type="ChEBI" id="CHEBI:57692"/>
    </cofactor>
</comment>
<dbReference type="PANTHER" id="PTHR43292">
    <property type="entry name" value="ACYL-COA DEHYDROGENASE"/>
    <property type="match status" value="1"/>
</dbReference>
<dbReference type="GO" id="GO:0050660">
    <property type="term" value="F:flavin adenine dinucleotide binding"/>
    <property type="evidence" value="ECO:0007669"/>
    <property type="project" value="InterPro"/>
</dbReference>
<gene>
    <name evidence="9" type="ORF">Wenmar_01278</name>
</gene>
<comment type="similarity">
    <text evidence="2">Belongs to the acyl-CoA dehydrogenase family.</text>
</comment>
<protein>
    <submittedName>
        <fullName evidence="9">Acyl-CoA dehydrogenase</fullName>
    </submittedName>
</protein>
<evidence type="ECO:0000259" key="6">
    <source>
        <dbReference type="Pfam" id="PF00441"/>
    </source>
</evidence>
<dbReference type="InterPro" id="IPR009100">
    <property type="entry name" value="AcylCoA_DH/oxidase_NM_dom_sf"/>
</dbReference>
<dbReference type="PANTHER" id="PTHR43292:SF3">
    <property type="entry name" value="ACYL-COA DEHYDROGENASE FADE29"/>
    <property type="match status" value="1"/>
</dbReference>
<dbReference type="PATRIC" id="fig|1123501.6.peg.1362"/>
<dbReference type="InterPro" id="IPR052161">
    <property type="entry name" value="Mycobact_Acyl-CoA_DH"/>
</dbReference>
<feature type="domain" description="Acyl-CoA oxidase/dehydrogenase middle" evidence="7">
    <location>
        <begin position="497"/>
        <end position="591"/>
    </location>
</feature>
<reference evidence="9 10" key="1">
    <citation type="submission" date="2013-01" db="EMBL/GenBank/DDBJ databases">
        <authorList>
            <person name="Fiebig A."/>
            <person name="Goeker M."/>
            <person name="Klenk H.-P.P."/>
        </authorList>
    </citation>
    <scope>NUCLEOTIDE SEQUENCE [LARGE SCALE GENOMIC DNA]</scope>
    <source>
        <strain evidence="9 10">DSM 24838</strain>
    </source>
</reference>
<dbReference type="GO" id="GO:0016627">
    <property type="term" value="F:oxidoreductase activity, acting on the CH-CH group of donors"/>
    <property type="evidence" value="ECO:0007669"/>
    <property type="project" value="InterPro"/>
</dbReference>
<dbReference type="Pfam" id="PF00441">
    <property type="entry name" value="Acyl-CoA_dh_1"/>
    <property type="match status" value="2"/>
</dbReference>
<evidence type="ECO:0000256" key="5">
    <source>
        <dbReference type="ARBA" id="ARBA00023002"/>
    </source>
</evidence>
<feature type="domain" description="Acyl-CoA dehydrogenase/oxidase N-terminal" evidence="8">
    <location>
        <begin position="385"/>
        <end position="493"/>
    </location>
</feature>
<keyword evidence="10" id="KW-1185">Reference proteome</keyword>
<dbReference type="RefSeq" id="WP_018303319.1">
    <property type="nucleotide sequence ID" value="NZ_KB902294.1"/>
</dbReference>
<feature type="domain" description="Acyl-CoA dehydrogenase/oxidase C-terminal" evidence="6">
    <location>
        <begin position="604"/>
        <end position="753"/>
    </location>
</feature>
<dbReference type="InterPro" id="IPR037069">
    <property type="entry name" value="AcylCoA_DH/ox_N_sf"/>
</dbReference>
<evidence type="ECO:0000259" key="8">
    <source>
        <dbReference type="Pfam" id="PF02771"/>
    </source>
</evidence>
<evidence type="ECO:0000259" key="7">
    <source>
        <dbReference type="Pfam" id="PF02770"/>
    </source>
</evidence>